<proteinExistence type="predicted"/>
<keyword evidence="2" id="KW-1185">Reference proteome</keyword>
<evidence type="ECO:0000313" key="2">
    <source>
        <dbReference type="Proteomes" id="UP000622317"/>
    </source>
</evidence>
<accession>A0A927F8Q1</accession>
<dbReference type="Proteomes" id="UP000622317">
    <property type="component" value="Unassembled WGS sequence"/>
</dbReference>
<reference evidence="1" key="1">
    <citation type="submission" date="2020-09" db="EMBL/GenBank/DDBJ databases">
        <title>Pelagicoccus enzymogenes sp. nov. with an EPS production, isolated from marine sediment.</title>
        <authorList>
            <person name="Feng X."/>
        </authorList>
    </citation>
    <scope>NUCLEOTIDE SEQUENCE</scope>
    <source>
        <strain evidence="1">NFK12</strain>
    </source>
</reference>
<comment type="caution">
    <text evidence="1">The sequence shown here is derived from an EMBL/GenBank/DDBJ whole genome shotgun (WGS) entry which is preliminary data.</text>
</comment>
<dbReference type="AlphaFoldDB" id="A0A927F8Q1"/>
<dbReference type="Gene3D" id="1.20.120.1490">
    <property type="match status" value="1"/>
</dbReference>
<name>A0A927F8Q1_9BACT</name>
<dbReference type="EMBL" id="JACYFG010000007">
    <property type="protein sequence ID" value="MBD5779301.1"/>
    <property type="molecule type" value="Genomic_DNA"/>
</dbReference>
<gene>
    <name evidence="1" type="ORF">IEN85_07330</name>
</gene>
<sequence>MSEDDHIDKLMQRWHDRFRPDEDLAARVRARAERPASKGTALEWIGNALSRPGLAAGFAALFVLAGMGLSQFVPLAGKDPGEQLTFSYRLSIDPIYRLQAMTGAEQFASEGIGPGSGKSPVAPVLLAGLGWLQGELDLTEPQYRQVSALHSNYEVAFDELFAELVESHRRFRAFDRKRMKNDVVDYFELYELLQSQKRLSEQSARLTAELLGKVEAVIEPSQKARYRKLLQSLYPDGSLGSEGSTDA</sequence>
<organism evidence="1 2">
    <name type="scientific">Pelagicoccus enzymogenes</name>
    <dbReference type="NCBI Taxonomy" id="2773457"/>
    <lineage>
        <taxon>Bacteria</taxon>
        <taxon>Pseudomonadati</taxon>
        <taxon>Verrucomicrobiota</taxon>
        <taxon>Opitutia</taxon>
        <taxon>Puniceicoccales</taxon>
        <taxon>Pelagicoccaceae</taxon>
        <taxon>Pelagicoccus</taxon>
    </lineage>
</organism>
<evidence type="ECO:0000313" key="1">
    <source>
        <dbReference type="EMBL" id="MBD5779301.1"/>
    </source>
</evidence>
<protein>
    <submittedName>
        <fullName evidence="1">Uncharacterized protein</fullName>
    </submittedName>
</protein>
<dbReference type="RefSeq" id="WP_191616434.1">
    <property type="nucleotide sequence ID" value="NZ_JACYFG010000007.1"/>
</dbReference>